<protein>
    <submittedName>
        <fullName evidence="2">Uncharacterized protein</fullName>
    </submittedName>
</protein>
<comment type="caution">
    <text evidence="2">The sequence shown here is derived from an EMBL/GenBank/DDBJ whole genome shotgun (WGS) entry which is preliminary data.</text>
</comment>
<dbReference type="OrthoDB" id="3062009at2759"/>
<feature type="compositionally biased region" description="Basic and acidic residues" evidence="1">
    <location>
        <begin position="225"/>
        <end position="236"/>
    </location>
</feature>
<evidence type="ECO:0000313" key="2">
    <source>
        <dbReference type="EMBL" id="KAF7372885.1"/>
    </source>
</evidence>
<proteinExistence type="predicted"/>
<gene>
    <name evidence="2" type="ORF">MSAN_00494700</name>
</gene>
<dbReference type="AlphaFoldDB" id="A0A8H6Z5D4"/>
<keyword evidence="3" id="KW-1185">Reference proteome</keyword>
<dbReference type="Proteomes" id="UP000623467">
    <property type="component" value="Unassembled WGS sequence"/>
</dbReference>
<name>A0A8H6Z5D4_9AGAR</name>
<organism evidence="2 3">
    <name type="scientific">Mycena sanguinolenta</name>
    <dbReference type="NCBI Taxonomy" id="230812"/>
    <lineage>
        <taxon>Eukaryota</taxon>
        <taxon>Fungi</taxon>
        <taxon>Dikarya</taxon>
        <taxon>Basidiomycota</taxon>
        <taxon>Agaricomycotina</taxon>
        <taxon>Agaricomycetes</taxon>
        <taxon>Agaricomycetidae</taxon>
        <taxon>Agaricales</taxon>
        <taxon>Marasmiineae</taxon>
        <taxon>Mycenaceae</taxon>
        <taxon>Mycena</taxon>
    </lineage>
</organism>
<dbReference type="EMBL" id="JACAZH010000003">
    <property type="protein sequence ID" value="KAF7372885.1"/>
    <property type="molecule type" value="Genomic_DNA"/>
</dbReference>
<sequence length="236" mass="26441">MTVLHSSPRQSELSPILCAIANFELSTGSVDKLFGFPEGETELLLQGLHSVLRVPSKGYDGISSHHASFLDFLNDPDRSQIFYISSLDRRMVLARSLLKICAGDPKECSDLFLSRVVSNNLIPFITSLAPTAELCPLIELMNDEYILEMTCDLECMSSWIKNIPSAPRVLVERWEKYTTISSEQTSVLSPEFYSRAPSNAHAALSTTGADRNHGKRRGLRHSVHERRSAVTERRLF</sequence>
<evidence type="ECO:0000313" key="3">
    <source>
        <dbReference type="Proteomes" id="UP000623467"/>
    </source>
</evidence>
<feature type="compositionally biased region" description="Basic residues" evidence="1">
    <location>
        <begin position="213"/>
        <end position="224"/>
    </location>
</feature>
<reference evidence="2" key="1">
    <citation type="submission" date="2020-05" db="EMBL/GenBank/DDBJ databases">
        <title>Mycena genomes resolve the evolution of fungal bioluminescence.</title>
        <authorList>
            <person name="Tsai I.J."/>
        </authorList>
    </citation>
    <scope>NUCLEOTIDE SEQUENCE</scope>
    <source>
        <strain evidence="2">160909Yilan</strain>
    </source>
</reference>
<feature type="region of interest" description="Disordered" evidence="1">
    <location>
        <begin position="203"/>
        <end position="236"/>
    </location>
</feature>
<evidence type="ECO:0000256" key="1">
    <source>
        <dbReference type="SAM" id="MobiDB-lite"/>
    </source>
</evidence>
<accession>A0A8H6Z5D4</accession>